<evidence type="ECO:0000313" key="1">
    <source>
        <dbReference type="EMBL" id="KAF3529331.1"/>
    </source>
</evidence>
<dbReference type="EMBL" id="QGKV02001507">
    <property type="protein sequence ID" value="KAF3529331.1"/>
    <property type="molecule type" value="Genomic_DNA"/>
</dbReference>
<keyword evidence="2" id="KW-1185">Reference proteome</keyword>
<gene>
    <name evidence="1" type="ORF">DY000_02039318</name>
</gene>
<accession>A0ABQ7BAX0</accession>
<evidence type="ECO:0000313" key="2">
    <source>
        <dbReference type="Proteomes" id="UP000266723"/>
    </source>
</evidence>
<sequence length="161" mass="18433">MLQMDMFGITQNQEYCWRKANEQEEANEDQDVLHASEVETVPPWMPQIPTCQIDASWINNGSVRKCLGRKSLARISTLVASYGLDGNCVNLWWVVKIPASRDVEERQLRHRSSILHVSVLLHNTNKSKDDSMDSRYDGSCGDWFARGSGDDDLRRTQSLFQ</sequence>
<proteinExistence type="predicted"/>
<name>A0ABQ7BAX0_BRACR</name>
<protein>
    <submittedName>
        <fullName evidence="1">Uncharacterized protein</fullName>
    </submittedName>
</protein>
<organism evidence="1 2">
    <name type="scientific">Brassica cretica</name>
    <name type="common">Mustard</name>
    <dbReference type="NCBI Taxonomy" id="69181"/>
    <lineage>
        <taxon>Eukaryota</taxon>
        <taxon>Viridiplantae</taxon>
        <taxon>Streptophyta</taxon>
        <taxon>Embryophyta</taxon>
        <taxon>Tracheophyta</taxon>
        <taxon>Spermatophyta</taxon>
        <taxon>Magnoliopsida</taxon>
        <taxon>eudicotyledons</taxon>
        <taxon>Gunneridae</taxon>
        <taxon>Pentapetalae</taxon>
        <taxon>rosids</taxon>
        <taxon>malvids</taxon>
        <taxon>Brassicales</taxon>
        <taxon>Brassicaceae</taxon>
        <taxon>Brassiceae</taxon>
        <taxon>Brassica</taxon>
    </lineage>
</organism>
<dbReference type="Proteomes" id="UP000266723">
    <property type="component" value="Unassembled WGS sequence"/>
</dbReference>
<comment type="caution">
    <text evidence="1">The sequence shown here is derived from an EMBL/GenBank/DDBJ whole genome shotgun (WGS) entry which is preliminary data.</text>
</comment>
<reference evidence="1 2" key="1">
    <citation type="journal article" date="2020" name="BMC Genomics">
        <title>Intraspecific diversification of the crop wild relative Brassica cretica Lam. using demographic model selection.</title>
        <authorList>
            <person name="Kioukis A."/>
            <person name="Michalopoulou V.A."/>
            <person name="Briers L."/>
            <person name="Pirintsos S."/>
            <person name="Studholme D.J."/>
            <person name="Pavlidis P."/>
            <person name="Sarris P.F."/>
        </authorList>
    </citation>
    <scope>NUCLEOTIDE SEQUENCE [LARGE SCALE GENOMIC DNA]</scope>
    <source>
        <strain evidence="2">cv. PFS-1207/04</strain>
    </source>
</reference>